<sequence>MKQSRQISPFDSKAFTCCCCCHVRTGTLIYGIFTVLVHLLLLGLFILAAIHPDVLRSANQQPYDGIVVVQTESGEFFERIGHPSLDERFSKDNLCVAFAMTLAWIMSVLALIYGVARNYASYLMPCFCLQVFDFCLTCLTVVGCFTYAPNIQEWIRQSGLENSPGFKTIECMDRDYVMLLFVTCLIMVLSVKAYLIGMVWSCYKYIQLYVASRSVVREYSVDPDTEMLLPPRYEDAIKTPDNYPQPPAYTSAE</sequence>
<evidence type="ECO:0000256" key="4">
    <source>
        <dbReference type="ARBA" id="ARBA00022692"/>
    </source>
</evidence>
<protein>
    <submittedName>
        <fullName evidence="9">Lysosomal-associated transmembrane protein 4B</fullName>
    </submittedName>
</protein>
<dbReference type="PANTHER" id="PTHR12479:SF10">
    <property type="entry name" value="LYSOSOMAL-ASSOCIATED TRANSMEMBRANE PROTEIN"/>
    <property type="match status" value="1"/>
</dbReference>
<feature type="transmembrane region" description="Helical" evidence="7">
    <location>
        <begin position="176"/>
        <end position="200"/>
    </location>
</feature>
<keyword evidence="4 7" id="KW-0812">Transmembrane</keyword>
<evidence type="ECO:0000313" key="8">
    <source>
        <dbReference type="Proteomes" id="UP000694888"/>
    </source>
</evidence>
<proteinExistence type="inferred from homology"/>
<evidence type="ECO:0000256" key="3">
    <source>
        <dbReference type="ARBA" id="ARBA00022448"/>
    </source>
</evidence>
<evidence type="ECO:0000256" key="7">
    <source>
        <dbReference type="SAM" id="Phobius"/>
    </source>
</evidence>
<comment type="subcellular location">
    <subcellularLocation>
        <location evidence="1">Endomembrane system</location>
        <topology evidence="1">Multi-pass membrane protein</topology>
    </subcellularLocation>
</comment>
<evidence type="ECO:0000256" key="6">
    <source>
        <dbReference type="ARBA" id="ARBA00023136"/>
    </source>
</evidence>
<dbReference type="Proteomes" id="UP000694888">
    <property type="component" value="Unplaced"/>
</dbReference>
<evidence type="ECO:0000256" key="2">
    <source>
        <dbReference type="ARBA" id="ARBA00010076"/>
    </source>
</evidence>
<name>A0ABM0K2V6_APLCA</name>
<feature type="transmembrane region" description="Helical" evidence="7">
    <location>
        <begin position="28"/>
        <end position="50"/>
    </location>
</feature>
<accession>A0ABM0K2V6</accession>
<evidence type="ECO:0000256" key="1">
    <source>
        <dbReference type="ARBA" id="ARBA00004127"/>
    </source>
</evidence>
<dbReference type="PANTHER" id="PTHR12479">
    <property type="entry name" value="LYSOSOMAL-ASSOCIATED TRANSMEMBRANE PROTEIN"/>
    <property type="match status" value="1"/>
</dbReference>
<dbReference type="InterPro" id="IPR004687">
    <property type="entry name" value="LAPTM4/5"/>
</dbReference>
<organism evidence="8 9">
    <name type="scientific">Aplysia californica</name>
    <name type="common">California sea hare</name>
    <dbReference type="NCBI Taxonomy" id="6500"/>
    <lineage>
        <taxon>Eukaryota</taxon>
        <taxon>Metazoa</taxon>
        <taxon>Spiralia</taxon>
        <taxon>Lophotrochozoa</taxon>
        <taxon>Mollusca</taxon>
        <taxon>Gastropoda</taxon>
        <taxon>Heterobranchia</taxon>
        <taxon>Euthyneura</taxon>
        <taxon>Tectipleura</taxon>
        <taxon>Aplysiida</taxon>
        <taxon>Aplysioidea</taxon>
        <taxon>Aplysiidae</taxon>
        <taxon>Aplysia</taxon>
    </lineage>
</organism>
<keyword evidence="6 7" id="KW-0472">Membrane</keyword>
<reference evidence="9" key="1">
    <citation type="submission" date="2025-08" db="UniProtKB">
        <authorList>
            <consortium name="RefSeq"/>
        </authorList>
    </citation>
    <scope>IDENTIFICATION</scope>
</reference>
<feature type="transmembrane region" description="Helical" evidence="7">
    <location>
        <begin position="122"/>
        <end position="148"/>
    </location>
</feature>
<keyword evidence="5 7" id="KW-1133">Transmembrane helix</keyword>
<evidence type="ECO:0000256" key="5">
    <source>
        <dbReference type="ARBA" id="ARBA00022989"/>
    </source>
</evidence>
<dbReference type="InterPro" id="IPR051115">
    <property type="entry name" value="LAPTM_transporter"/>
</dbReference>
<keyword evidence="3" id="KW-0813">Transport</keyword>
<dbReference type="RefSeq" id="XP_005107486.1">
    <property type="nucleotide sequence ID" value="XM_005107429.3"/>
</dbReference>
<dbReference type="Pfam" id="PF03821">
    <property type="entry name" value="Mtp"/>
    <property type="match status" value="2"/>
</dbReference>
<keyword evidence="8" id="KW-1185">Reference proteome</keyword>
<dbReference type="GeneID" id="101860600"/>
<feature type="transmembrane region" description="Helical" evidence="7">
    <location>
        <begin position="94"/>
        <end position="116"/>
    </location>
</feature>
<evidence type="ECO:0000313" key="9">
    <source>
        <dbReference type="RefSeq" id="XP_005107486.1"/>
    </source>
</evidence>
<gene>
    <name evidence="9" type="primary">LOC101860600</name>
</gene>
<comment type="similarity">
    <text evidence="2">Belongs to the LAPTM4/LAPTM5 transporter family.</text>
</comment>